<name>A0ABV7XJR9_9GAMM</name>
<dbReference type="RefSeq" id="WP_386743521.1">
    <property type="nucleotide sequence ID" value="NZ_JBHRYA010000007.1"/>
</dbReference>
<dbReference type="Gene3D" id="2.20.130.30">
    <property type="entry name" value="Protein of unknown function DUF2782"/>
    <property type="match status" value="1"/>
</dbReference>
<gene>
    <name evidence="1" type="ORF">ACFONC_09570</name>
</gene>
<proteinExistence type="predicted"/>
<evidence type="ECO:0000313" key="2">
    <source>
        <dbReference type="Proteomes" id="UP001595705"/>
    </source>
</evidence>
<protein>
    <submittedName>
        <fullName evidence="1">DUF2782 domain-containing protein</fullName>
    </submittedName>
</protein>
<dbReference type="Proteomes" id="UP001595705">
    <property type="component" value="Unassembled WGS sequence"/>
</dbReference>
<accession>A0ABV7XJR9</accession>
<evidence type="ECO:0000313" key="1">
    <source>
        <dbReference type="EMBL" id="MFC3716401.1"/>
    </source>
</evidence>
<sequence length="113" mass="12201">MPPARGIAHTAGVSPEDAAMRLATLLIATGLLAACASQPMDPTADLPPDAVPTTRTEANGDVITEYRVAGQLRVVRVEPSRGPTYYLYDRDGDGLPDKEGDNPPQTYFKLFEW</sequence>
<organism evidence="1 2">
    <name type="scientific">Luteimonas soli</name>
    <dbReference type="NCBI Taxonomy" id="1648966"/>
    <lineage>
        <taxon>Bacteria</taxon>
        <taxon>Pseudomonadati</taxon>
        <taxon>Pseudomonadota</taxon>
        <taxon>Gammaproteobacteria</taxon>
        <taxon>Lysobacterales</taxon>
        <taxon>Lysobacteraceae</taxon>
        <taxon>Luteimonas</taxon>
    </lineage>
</organism>
<dbReference type="PROSITE" id="PS51257">
    <property type="entry name" value="PROKAR_LIPOPROTEIN"/>
    <property type="match status" value="1"/>
</dbReference>
<dbReference type="Pfam" id="PF11191">
    <property type="entry name" value="DUF2782"/>
    <property type="match status" value="1"/>
</dbReference>
<dbReference type="EMBL" id="JBHRYA010000007">
    <property type="protein sequence ID" value="MFC3716401.1"/>
    <property type="molecule type" value="Genomic_DNA"/>
</dbReference>
<comment type="caution">
    <text evidence="1">The sequence shown here is derived from an EMBL/GenBank/DDBJ whole genome shotgun (WGS) entry which is preliminary data.</text>
</comment>
<dbReference type="InterPro" id="IPR021357">
    <property type="entry name" value="DUF2782"/>
</dbReference>
<reference evidence="2" key="1">
    <citation type="journal article" date="2019" name="Int. J. Syst. Evol. Microbiol.">
        <title>The Global Catalogue of Microorganisms (GCM) 10K type strain sequencing project: providing services to taxonomists for standard genome sequencing and annotation.</title>
        <authorList>
            <consortium name="The Broad Institute Genomics Platform"/>
            <consortium name="The Broad Institute Genome Sequencing Center for Infectious Disease"/>
            <person name="Wu L."/>
            <person name="Ma J."/>
        </authorList>
    </citation>
    <scope>NUCLEOTIDE SEQUENCE [LARGE SCALE GENOMIC DNA]</scope>
    <source>
        <strain evidence="2">KCTC 42441</strain>
    </source>
</reference>
<keyword evidence="2" id="KW-1185">Reference proteome</keyword>